<sequence length="592" mass="66797">MNLARLFWARILVSILYYAVSADANKAVDIFVNKVGPFRNPHETYLYYSLPLCRPETIKFRSMSVGQALDGNKLAYSDFRIKFLDVVVYIRIMFIAENVESRVLCVLNLTAKEVEFLRRAIDEQYYFEFFVQDRPVGGYLGETMETSLLPHTHEQYLFKHIVFTFYHNNKEILSACLKMEDPVSLKSAENMKGVSYSYSARWNYTELSPDEMAVKVNKLSKNMDRIHWISIINSVALNILLVIFISAILAKMLGRELSSGVEGAEEGDVKDSEATWKRISADVFRYPKFKRIFCAVVGAGSQFLVLISGLVVMGIMRLFDVANHGAATSTGCVLFAFTCIIAGYVSGALYKMMDGDKWVSLVNVTAALFVGPFFVVWAVDNCVAWSYGSTQALPVSILISLVALWMFVGYPLTVIGSLLGKNLTSTFEPPCRTKNVPREIPPSPIYSAWPGHIIFGGCIPCSAIAVELYYIFGAVWGREEYTLYGLLLIMMMMLIFITASVSICLTYSLLVAEDYRWWWRSVFSVGASAGFMFIYAVLYVIKRTEISGLLQISQFLSWTLSTCYAFFLAVGSVSFFASFVFVRFIYRSVKLD</sequence>
<dbReference type="AlphaFoldDB" id="A0A7R9BCI5"/>
<dbReference type="EMBL" id="CAJPEX010000050">
    <property type="protein sequence ID" value="CAG0912809.1"/>
    <property type="molecule type" value="Genomic_DNA"/>
</dbReference>
<evidence type="ECO:0000256" key="6">
    <source>
        <dbReference type="ARBA" id="ARBA00023136"/>
    </source>
</evidence>
<keyword evidence="3 8" id="KW-0812">Transmembrane</keyword>
<dbReference type="GO" id="GO:0072657">
    <property type="term" value="P:protein localization to membrane"/>
    <property type="evidence" value="ECO:0007669"/>
    <property type="project" value="TreeGrafter"/>
</dbReference>
<feature type="transmembrane region" description="Helical" evidence="8">
    <location>
        <begin position="358"/>
        <end position="379"/>
    </location>
</feature>
<dbReference type="Pfam" id="PF02990">
    <property type="entry name" value="EMP70"/>
    <property type="match status" value="1"/>
</dbReference>
<evidence type="ECO:0000256" key="2">
    <source>
        <dbReference type="ARBA" id="ARBA00005227"/>
    </source>
</evidence>
<keyword evidence="5 8" id="KW-1133">Transmembrane helix</keyword>
<protein>
    <recommendedName>
        <fullName evidence="8">Transmembrane 9 superfamily member</fullName>
    </recommendedName>
</protein>
<evidence type="ECO:0000256" key="5">
    <source>
        <dbReference type="ARBA" id="ARBA00022989"/>
    </source>
</evidence>
<keyword evidence="6 8" id="KW-0472">Membrane</keyword>
<evidence type="ECO:0000256" key="3">
    <source>
        <dbReference type="ARBA" id="ARBA00022692"/>
    </source>
</evidence>
<dbReference type="PANTHER" id="PTHR10766:SF177">
    <property type="entry name" value="TRANSMEMBRANE 9 SUPERFAMILY MEMBER 1"/>
    <property type="match status" value="1"/>
</dbReference>
<comment type="function">
    <text evidence="7">Plays an essential role in autophagy.</text>
</comment>
<feature type="transmembrane region" description="Helical" evidence="8">
    <location>
        <begin position="484"/>
        <end position="510"/>
    </location>
</feature>
<feature type="signal peptide" evidence="8">
    <location>
        <begin position="1"/>
        <end position="22"/>
    </location>
</feature>
<organism evidence="9">
    <name type="scientific">Notodromas monacha</name>
    <dbReference type="NCBI Taxonomy" id="399045"/>
    <lineage>
        <taxon>Eukaryota</taxon>
        <taxon>Metazoa</taxon>
        <taxon>Ecdysozoa</taxon>
        <taxon>Arthropoda</taxon>
        <taxon>Crustacea</taxon>
        <taxon>Oligostraca</taxon>
        <taxon>Ostracoda</taxon>
        <taxon>Podocopa</taxon>
        <taxon>Podocopida</taxon>
        <taxon>Cypridocopina</taxon>
        <taxon>Cypridoidea</taxon>
        <taxon>Cyprididae</taxon>
        <taxon>Notodromas</taxon>
    </lineage>
</organism>
<evidence type="ECO:0000256" key="1">
    <source>
        <dbReference type="ARBA" id="ARBA00004542"/>
    </source>
</evidence>
<proteinExistence type="inferred from homology"/>
<feature type="transmembrane region" description="Helical" evidence="8">
    <location>
        <begin position="564"/>
        <end position="586"/>
    </location>
</feature>
<feature type="transmembrane region" description="Helical" evidence="8">
    <location>
        <begin position="292"/>
        <end position="319"/>
    </location>
</feature>
<reference evidence="9" key="1">
    <citation type="submission" date="2020-11" db="EMBL/GenBank/DDBJ databases">
        <authorList>
            <person name="Tran Van P."/>
        </authorList>
    </citation>
    <scope>NUCLEOTIDE SEQUENCE</scope>
</reference>
<evidence type="ECO:0000313" key="10">
    <source>
        <dbReference type="Proteomes" id="UP000678499"/>
    </source>
</evidence>
<keyword evidence="4 8" id="KW-0732">Signal</keyword>
<comment type="similarity">
    <text evidence="2 8">Belongs to the nonaspanin (TM9SF) (TC 9.A.2) family.</text>
</comment>
<feature type="transmembrane region" description="Helical" evidence="8">
    <location>
        <begin position="453"/>
        <end position="472"/>
    </location>
</feature>
<feature type="transmembrane region" description="Helical" evidence="8">
    <location>
        <begin position="522"/>
        <end position="541"/>
    </location>
</feature>
<name>A0A7R9BCI5_9CRUS</name>
<evidence type="ECO:0000256" key="4">
    <source>
        <dbReference type="ARBA" id="ARBA00022729"/>
    </source>
</evidence>
<feature type="chain" id="PRO_5036513661" description="Transmembrane 9 superfamily member" evidence="8">
    <location>
        <begin position="23"/>
        <end position="592"/>
    </location>
</feature>
<evidence type="ECO:0000256" key="7">
    <source>
        <dbReference type="ARBA" id="ARBA00037688"/>
    </source>
</evidence>
<dbReference type="GO" id="GO:0000421">
    <property type="term" value="C:autophagosome membrane"/>
    <property type="evidence" value="ECO:0007669"/>
    <property type="project" value="UniProtKB-SubCell"/>
</dbReference>
<keyword evidence="10" id="KW-1185">Reference proteome</keyword>
<feature type="transmembrane region" description="Helical" evidence="8">
    <location>
        <begin position="226"/>
        <end position="250"/>
    </location>
</feature>
<feature type="transmembrane region" description="Helical" evidence="8">
    <location>
        <begin position="325"/>
        <end position="346"/>
    </location>
</feature>
<dbReference type="InterPro" id="IPR004240">
    <property type="entry name" value="EMP70"/>
</dbReference>
<dbReference type="EMBL" id="OA882087">
    <property type="protein sequence ID" value="CAD7272657.1"/>
    <property type="molecule type" value="Genomic_DNA"/>
</dbReference>
<comment type="subcellular location">
    <subcellularLocation>
        <location evidence="1">Cytoplasmic vesicle</location>
        <location evidence="1">Autophagosome membrane</location>
        <topology evidence="1">Multi-pass membrane protein</topology>
    </subcellularLocation>
</comment>
<gene>
    <name evidence="9" type="ORF">NMOB1V02_LOCUS582</name>
</gene>
<dbReference type="Proteomes" id="UP000678499">
    <property type="component" value="Unassembled WGS sequence"/>
</dbReference>
<dbReference type="OrthoDB" id="1666796at2759"/>
<evidence type="ECO:0000256" key="8">
    <source>
        <dbReference type="RuleBase" id="RU363079"/>
    </source>
</evidence>
<evidence type="ECO:0000313" key="9">
    <source>
        <dbReference type="EMBL" id="CAD7272657.1"/>
    </source>
</evidence>
<accession>A0A7R9BCI5</accession>
<feature type="transmembrane region" description="Helical" evidence="8">
    <location>
        <begin position="391"/>
        <end position="412"/>
    </location>
</feature>
<dbReference type="PANTHER" id="PTHR10766">
    <property type="entry name" value="TRANSMEMBRANE 9 SUPERFAMILY PROTEIN"/>
    <property type="match status" value="1"/>
</dbReference>